<dbReference type="InterPro" id="IPR035965">
    <property type="entry name" value="PAS-like_dom_sf"/>
</dbReference>
<dbReference type="PANTHER" id="PTHR46663:SF2">
    <property type="entry name" value="GGDEF DOMAIN-CONTAINING PROTEIN"/>
    <property type="match status" value="1"/>
</dbReference>
<dbReference type="SUPFAM" id="SSF55785">
    <property type="entry name" value="PYP-like sensor domain (PAS domain)"/>
    <property type="match status" value="1"/>
</dbReference>
<keyword evidence="1" id="KW-0472">Membrane</keyword>
<accession>A0ABV1F6S8</accession>
<dbReference type="NCBIfam" id="TIGR00229">
    <property type="entry name" value="sensory_box"/>
    <property type="match status" value="1"/>
</dbReference>
<evidence type="ECO:0000313" key="3">
    <source>
        <dbReference type="EMBL" id="MEQ2468411.1"/>
    </source>
</evidence>
<feature type="domain" description="GGDEF" evidence="2">
    <location>
        <begin position="222"/>
        <end position="351"/>
    </location>
</feature>
<evidence type="ECO:0000256" key="1">
    <source>
        <dbReference type="SAM" id="Phobius"/>
    </source>
</evidence>
<sequence>MSFFIKKINVLLFILVALAIMELFIGFEASKETWEMIVTIVVQILQFLLFIMLMALLRKVIRQSVDKEKQYQRLLDHSPEAIYVHRKGIIVYSNEAGAKLFGFKEPFELINLHWKEILNDKSYESLRSSSEKYEMDQQFKIHHFNLYDEDGTVRYIEAKSTYILFDGEPAREVIARDVTDQEKNSQRLKDLSYLDTLTQLPNRRSLLERLNQVIEESKQNNKSFGIMFVDLDGFKQINDTYGHAKGDFLLKQVSEYLKLCIKEDDVVGRFGGDEFIIILPNAVQTDCLSLAKKIIDNMPLFISESNQVTFSIGISLYPQDGNDLDTIMKLADNAMYNAKKRGKNNFQFFDIGT</sequence>
<dbReference type="EMBL" id="JBBMFN010000101">
    <property type="protein sequence ID" value="MEQ2468411.1"/>
    <property type="molecule type" value="Genomic_DNA"/>
</dbReference>
<dbReference type="SMART" id="SM00091">
    <property type="entry name" value="PAS"/>
    <property type="match status" value="1"/>
</dbReference>
<name>A0ABV1F6S8_9BACI</name>
<dbReference type="PROSITE" id="PS50887">
    <property type="entry name" value="GGDEF"/>
    <property type="match status" value="1"/>
</dbReference>
<dbReference type="SUPFAM" id="SSF55073">
    <property type="entry name" value="Nucleotide cyclase"/>
    <property type="match status" value="1"/>
</dbReference>
<dbReference type="EC" id="2.7.7.65" evidence="3"/>
<proteinExistence type="predicted"/>
<keyword evidence="1" id="KW-1133">Transmembrane helix</keyword>
<comment type="caution">
    <text evidence="3">The sequence shown here is derived from an EMBL/GenBank/DDBJ whole genome shotgun (WGS) entry which is preliminary data.</text>
</comment>
<dbReference type="InterPro" id="IPR043128">
    <property type="entry name" value="Rev_trsase/Diguanyl_cyclase"/>
</dbReference>
<dbReference type="RefSeq" id="WP_349205454.1">
    <property type="nucleotide sequence ID" value="NZ_JBBMFN010000101.1"/>
</dbReference>
<reference evidence="3 4" key="1">
    <citation type="submission" date="2024-03" db="EMBL/GenBank/DDBJ databases">
        <title>Human intestinal bacterial collection.</title>
        <authorList>
            <person name="Pauvert C."/>
            <person name="Hitch T.C.A."/>
            <person name="Clavel T."/>
        </authorList>
    </citation>
    <scope>NUCLEOTIDE SEQUENCE [LARGE SCALE GENOMIC DNA]</scope>
    <source>
        <strain evidence="3 4">CLA-SR-H024</strain>
    </source>
</reference>
<protein>
    <submittedName>
        <fullName evidence="3">Sensor domain-containing diguanylate cyclase</fullName>
        <ecNumber evidence="3">2.7.7.65</ecNumber>
    </submittedName>
</protein>
<dbReference type="CDD" id="cd00130">
    <property type="entry name" value="PAS"/>
    <property type="match status" value="1"/>
</dbReference>
<evidence type="ECO:0000313" key="4">
    <source>
        <dbReference type="Proteomes" id="UP001465426"/>
    </source>
</evidence>
<dbReference type="CDD" id="cd01949">
    <property type="entry name" value="GGDEF"/>
    <property type="match status" value="1"/>
</dbReference>
<dbReference type="SMART" id="SM00267">
    <property type="entry name" value="GGDEF"/>
    <property type="match status" value="1"/>
</dbReference>
<dbReference type="Pfam" id="PF00989">
    <property type="entry name" value="PAS"/>
    <property type="match status" value="1"/>
</dbReference>
<dbReference type="InterPro" id="IPR000014">
    <property type="entry name" value="PAS"/>
</dbReference>
<dbReference type="InterPro" id="IPR029787">
    <property type="entry name" value="Nucleotide_cyclase"/>
</dbReference>
<dbReference type="Gene3D" id="3.30.70.270">
    <property type="match status" value="1"/>
</dbReference>
<keyword evidence="4" id="KW-1185">Reference proteome</keyword>
<dbReference type="InterPro" id="IPR000160">
    <property type="entry name" value="GGDEF_dom"/>
</dbReference>
<dbReference type="PANTHER" id="PTHR46663">
    <property type="entry name" value="DIGUANYLATE CYCLASE DGCT-RELATED"/>
    <property type="match status" value="1"/>
</dbReference>
<keyword evidence="3" id="KW-0808">Transferase</keyword>
<dbReference type="InterPro" id="IPR013767">
    <property type="entry name" value="PAS_fold"/>
</dbReference>
<organism evidence="3 4">
    <name type="scientific">Niallia hominis</name>
    <dbReference type="NCBI Taxonomy" id="3133173"/>
    <lineage>
        <taxon>Bacteria</taxon>
        <taxon>Bacillati</taxon>
        <taxon>Bacillota</taxon>
        <taxon>Bacilli</taxon>
        <taxon>Bacillales</taxon>
        <taxon>Bacillaceae</taxon>
        <taxon>Niallia</taxon>
    </lineage>
</organism>
<dbReference type="NCBIfam" id="TIGR00254">
    <property type="entry name" value="GGDEF"/>
    <property type="match status" value="1"/>
</dbReference>
<dbReference type="InterPro" id="IPR052163">
    <property type="entry name" value="DGC-Regulatory_Protein"/>
</dbReference>
<dbReference type="GO" id="GO:0052621">
    <property type="term" value="F:diguanylate cyclase activity"/>
    <property type="evidence" value="ECO:0007669"/>
    <property type="project" value="UniProtKB-EC"/>
</dbReference>
<keyword evidence="3" id="KW-0548">Nucleotidyltransferase</keyword>
<dbReference type="Gene3D" id="3.30.450.20">
    <property type="entry name" value="PAS domain"/>
    <property type="match status" value="1"/>
</dbReference>
<gene>
    <name evidence="3" type="ORF">WMO63_22425</name>
</gene>
<dbReference type="Pfam" id="PF00990">
    <property type="entry name" value="GGDEF"/>
    <property type="match status" value="1"/>
</dbReference>
<feature type="transmembrane region" description="Helical" evidence="1">
    <location>
        <begin position="36"/>
        <end position="57"/>
    </location>
</feature>
<evidence type="ECO:0000259" key="2">
    <source>
        <dbReference type="PROSITE" id="PS50887"/>
    </source>
</evidence>
<dbReference type="Proteomes" id="UP001465426">
    <property type="component" value="Unassembled WGS sequence"/>
</dbReference>
<keyword evidence="1" id="KW-0812">Transmembrane</keyword>